<proteinExistence type="predicted"/>
<protein>
    <submittedName>
        <fullName evidence="1">Uncharacterized protein</fullName>
    </submittedName>
</protein>
<gene>
    <name evidence="1" type="ORF">LPJ66_011206</name>
</gene>
<keyword evidence="2" id="KW-1185">Reference proteome</keyword>
<accession>A0ACC1HYQ3</accession>
<comment type="caution">
    <text evidence="1">The sequence shown here is derived from an EMBL/GenBank/DDBJ whole genome shotgun (WGS) entry which is preliminary data.</text>
</comment>
<evidence type="ECO:0000313" key="2">
    <source>
        <dbReference type="Proteomes" id="UP001150581"/>
    </source>
</evidence>
<dbReference type="Proteomes" id="UP001150581">
    <property type="component" value="Unassembled WGS sequence"/>
</dbReference>
<sequence length="490" mass="51542">MNSSSNGGPTSDAEADADVHKEAVPSDLCSSPMSLPQPSFLLQPRGSADAKAKEKEEAMLKDEKEATAMVSAVDLLFDPAIDPLSSAPASSSSRSKSSPPSQPPIDPPPNQKRLETPKKPTTPLISVSVSSGACTPRPSPRPSPMLSPTGIRKPAASSRMKDRPLKNCTIMAEAKGVQRAGLGSVKKRRLTPLHKRSSSDRKSLPAKLLRSPADAPVAAVAGPEDHHVPLPSVSVSASVSVSKSEPMLISPTPKRTTRQNSATATAAAADPADPTAAANGPIKLVTMTGFVGKSDRLRHQLDKFLDAHGIQVTEDPLLADLCICRTRLGRTLKVLCALALGIPIVGETWITAISSSCADKSSSSSSSYAPLMLLPPPDDYLLQDVETEDSWKIALRDTLRCARQRVQRGELLLAGYCVYIPGNDPACDTRTLAIMVRAAGGHILNDLSAGIDESAGSKAMARNSSAMSIDMPTTQQTIGTSSAADILEML</sequence>
<organism evidence="1 2">
    <name type="scientific">Kickxella alabastrina</name>
    <dbReference type="NCBI Taxonomy" id="61397"/>
    <lineage>
        <taxon>Eukaryota</taxon>
        <taxon>Fungi</taxon>
        <taxon>Fungi incertae sedis</taxon>
        <taxon>Zoopagomycota</taxon>
        <taxon>Kickxellomycotina</taxon>
        <taxon>Kickxellomycetes</taxon>
        <taxon>Kickxellales</taxon>
        <taxon>Kickxellaceae</taxon>
        <taxon>Kickxella</taxon>
    </lineage>
</organism>
<reference evidence="1" key="1">
    <citation type="submission" date="2022-07" db="EMBL/GenBank/DDBJ databases">
        <title>Phylogenomic reconstructions and comparative analyses of Kickxellomycotina fungi.</title>
        <authorList>
            <person name="Reynolds N.K."/>
            <person name="Stajich J.E."/>
            <person name="Barry K."/>
            <person name="Grigoriev I.V."/>
            <person name="Crous P."/>
            <person name="Smith M.E."/>
        </authorList>
    </citation>
    <scope>NUCLEOTIDE SEQUENCE</scope>
    <source>
        <strain evidence="1">Benny 63K</strain>
    </source>
</reference>
<feature type="non-terminal residue" evidence="1">
    <location>
        <position position="490"/>
    </location>
</feature>
<dbReference type="EMBL" id="JANBPG010003282">
    <property type="protein sequence ID" value="KAJ1882089.1"/>
    <property type="molecule type" value="Genomic_DNA"/>
</dbReference>
<evidence type="ECO:0000313" key="1">
    <source>
        <dbReference type="EMBL" id="KAJ1882089.1"/>
    </source>
</evidence>
<name>A0ACC1HYQ3_9FUNG</name>